<dbReference type="InterPro" id="IPR011009">
    <property type="entry name" value="Kinase-like_dom_sf"/>
</dbReference>
<name>A0A9Q0FYN1_9ROSI</name>
<dbReference type="Gene3D" id="3.30.200.20">
    <property type="entry name" value="Phosphorylase Kinase, domain 1"/>
    <property type="match status" value="1"/>
</dbReference>
<evidence type="ECO:0000256" key="9">
    <source>
        <dbReference type="ARBA" id="ARBA00022989"/>
    </source>
</evidence>
<dbReference type="InterPro" id="IPR045272">
    <property type="entry name" value="ANXUR1/2-like"/>
</dbReference>
<dbReference type="GO" id="GO:0009506">
    <property type="term" value="C:plasmodesma"/>
    <property type="evidence" value="ECO:0007669"/>
    <property type="project" value="TreeGrafter"/>
</dbReference>
<dbReference type="FunFam" id="1.10.510.10:FF:000058">
    <property type="entry name" value="Receptor-like protein kinase FERONIA"/>
    <property type="match status" value="1"/>
</dbReference>
<proteinExistence type="predicted"/>
<keyword evidence="9" id="KW-1133">Transmembrane helix</keyword>
<feature type="domain" description="Protein kinase" evidence="14">
    <location>
        <begin position="328"/>
        <end position="602"/>
    </location>
</feature>
<keyword evidence="6 12" id="KW-0547">Nucleotide-binding</keyword>
<dbReference type="Proteomes" id="UP001141552">
    <property type="component" value="Unassembled WGS sequence"/>
</dbReference>
<sequence>MIFKTHVLFCLLFISTTLNSIVVLCKTSPSESESSYILTCGDSSPGTDSDGRKWEPDSKYINPSGNSLTAAAKNQDPSLPSTTPYMTARVFTSQSSYKFSVPANSRLWIRLHFYPSTYSSLNPNHSYFSVSANTFTLLKNFSASITALGLTTGLYHQAIFSDATRTATLVGFTSQSIDVAGSALRTMYRLKVDSNFTYVVRFHFCEYQERKVNLRVFDIFVNNQTAQEGADVIGWSGAQGVPVYKDYAIRVNDKSGGGDQELWIALHPTVSTKPEYYDAILNGMEIFKLRRKSTVSGKASASSQLSSLPQGLCRHFSLIETKQATKNFSESQVIGVGGFGKVFRGVIDQGTEVAIKRSNPSSQQGVNEFVTEIEMLSKLRHKHLVSLIGFCEEDGEMALVYDYMANGTLREHLHKGNENPALTWKQRLEICIGAARGLHYLHTGARHTIIHRDVKTTNILLDSKWVAKVSDFGLSKTGPLLDQTHVSTVVKGSFGYLDPEYYRRQQLTEKSDVYSFGVVLFEVSCARPALDPCLPKEQVSLAEWAVHCLKEGLLEDTIDPHLKGQIDTQSFYKFVDTAEKCLADNGLSRPSMGDVLWNLEYALQLQEKSAKVDLIAEESKIVDMPVTGEESREIEEVVDQNNNAKFSHEPVHPAVVRVKPH</sequence>
<dbReference type="CDD" id="cd14066">
    <property type="entry name" value="STKc_IRAK"/>
    <property type="match status" value="1"/>
</dbReference>
<feature type="signal peptide" evidence="13">
    <location>
        <begin position="1"/>
        <end position="20"/>
    </location>
</feature>
<dbReference type="InterPro" id="IPR017441">
    <property type="entry name" value="Protein_kinase_ATP_BS"/>
</dbReference>
<dbReference type="Gene3D" id="2.60.120.430">
    <property type="entry name" value="Galactose-binding lectin"/>
    <property type="match status" value="1"/>
</dbReference>
<keyword evidence="4" id="KW-0812">Transmembrane</keyword>
<dbReference type="GO" id="GO:0004674">
    <property type="term" value="F:protein serine/threonine kinase activity"/>
    <property type="evidence" value="ECO:0007669"/>
    <property type="project" value="UniProtKB-KW"/>
</dbReference>
<evidence type="ECO:0000313" key="15">
    <source>
        <dbReference type="EMBL" id="KAJ4840130.1"/>
    </source>
</evidence>
<keyword evidence="3" id="KW-0808">Transferase</keyword>
<dbReference type="GO" id="GO:0005886">
    <property type="term" value="C:plasma membrane"/>
    <property type="evidence" value="ECO:0007669"/>
    <property type="project" value="TreeGrafter"/>
</dbReference>
<evidence type="ECO:0000256" key="11">
    <source>
        <dbReference type="ARBA" id="ARBA00023180"/>
    </source>
</evidence>
<evidence type="ECO:0000256" key="10">
    <source>
        <dbReference type="ARBA" id="ARBA00023136"/>
    </source>
</evidence>
<dbReference type="Pfam" id="PF12819">
    <property type="entry name" value="Malectin_like"/>
    <property type="match status" value="2"/>
</dbReference>
<reference evidence="15" key="1">
    <citation type="submission" date="2022-02" db="EMBL/GenBank/DDBJ databases">
        <authorList>
            <person name="Henning P.M."/>
            <person name="McCubbin A.G."/>
            <person name="Shore J.S."/>
        </authorList>
    </citation>
    <scope>NUCLEOTIDE SEQUENCE</scope>
    <source>
        <strain evidence="15">F60SS</strain>
        <tissue evidence="15">Leaves</tissue>
    </source>
</reference>
<evidence type="ECO:0000313" key="16">
    <source>
        <dbReference type="Proteomes" id="UP001141552"/>
    </source>
</evidence>
<dbReference type="Gene3D" id="1.10.510.10">
    <property type="entry name" value="Transferase(Phosphotransferase) domain 1"/>
    <property type="match status" value="1"/>
</dbReference>
<evidence type="ECO:0000256" key="3">
    <source>
        <dbReference type="ARBA" id="ARBA00022679"/>
    </source>
</evidence>
<dbReference type="GO" id="GO:0004714">
    <property type="term" value="F:transmembrane receptor protein tyrosine kinase activity"/>
    <property type="evidence" value="ECO:0007669"/>
    <property type="project" value="InterPro"/>
</dbReference>
<dbReference type="InterPro" id="IPR008271">
    <property type="entry name" value="Ser/Thr_kinase_AS"/>
</dbReference>
<keyword evidence="16" id="KW-1185">Reference proteome</keyword>
<evidence type="ECO:0000256" key="4">
    <source>
        <dbReference type="ARBA" id="ARBA00022692"/>
    </source>
</evidence>
<evidence type="ECO:0000256" key="1">
    <source>
        <dbReference type="ARBA" id="ARBA00004479"/>
    </source>
</evidence>
<keyword evidence="7" id="KW-0418">Kinase</keyword>
<evidence type="ECO:0000256" key="13">
    <source>
        <dbReference type="SAM" id="SignalP"/>
    </source>
</evidence>
<dbReference type="AlphaFoldDB" id="A0A9Q0FYN1"/>
<dbReference type="PANTHER" id="PTHR27003:SF316">
    <property type="entry name" value="OS05G0280700 PROTEIN"/>
    <property type="match status" value="1"/>
</dbReference>
<dbReference type="SUPFAM" id="SSF56112">
    <property type="entry name" value="Protein kinase-like (PK-like)"/>
    <property type="match status" value="1"/>
</dbReference>
<dbReference type="GO" id="GO:0005524">
    <property type="term" value="F:ATP binding"/>
    <property type="evidence" value="ECO:0007669"/>
    <property type="project" value="UniProtKB-UniRule"/>
</dbReference>
<keyword evidence="5 13" id="KW-0732">Signal</keyword>
<keyword evidence="2" id="KW-0723">Serine/threonine-protein kinase</keyword>
<evidence type="ECO:0000256" key="2">
    <source>
        <dbReference type="ARBA" id="ARBA00022527"/>
    </source>
</evidence>
<keyword evidence="10" id="KW-0472">Membrane</keyword>
<dbReference type="FunFam" id="3.30.200.20:FF:000039">
    <property type="entry name" value="receptor-like protein kinase FERONIA"/>
    <property type="match status" value="1"/>
</dbReference>
<comment type="caution">
    <text evidence="15">The sequence shown here is derived from an EMBL/GenBank/DDBJ whole genome shotgun (WGS) entry which is preliminary data.</text>
</comment>
<evidence type="ECO:0000256" key="8">
    <source>
        <dbReference type="ARBA" id="ARBA00022840"/>
    </source>
</evidence>
<feature type="binding site" evidence="12">
    <location>
        <position position="356"/>
    </location>
    <ligand>
        <name>ATP</name>
        <dbReference type="ChEBI" id="CHEBI:30616"/>
    </ligand>
</feature>
<dbReference type="OrthoDB" id="1903759at2759"/>
<dbReference type="InterPro" id="IPR024788">
    <property type="entry name" value="Malectin-like_Carb-bd_dom"/>
</dbReference>
<dbReference type="PROSITE" id="PS50011">
    <property type="entry name" value="PROTEIN_KINASE_DOM"/>
    <property type="match status" value="1"/>
</dbReference>
<evidence type="ECO:0000256" key="5">
    <source>
        <dbReference type="ARBA" id="ARBA00022729"/>
    </source>
</evidence>
<dbReference type="PROSITE" id="PS00107">
    <property type="entry name" value="PROTEIN_KINASE_ATP"/>
    <property type="match status" value="1"/>
</dbReference>
<reference evidence="15" key="2">
    <citation type="journal article" date="2023" name="Plants (Basel)">
        <title>Annotation of the Turnera subulata (Passifloraceae) Draft Genome Reveals the S-Locus Evolved after the Divergence of Turneroideae from Passifloroideae in a Stepwise Manner.</title>
        <authorList>
            <person name="Henning P.M."/>
            <person name="Roalson E.H."/>
            <person name="Mir W."/>
            <person name="McCubbin A.G."/>
            <person name="Shore J.S."/>
        </authorList>
    </citation>
    <scope>NUCLEOTIDE SEQUENCE</scope>
    <source>
        <strain evidence="15">F60SS</strain>
    </source>
</reference>
<dbReference type="Pfam" id="PF07714">
    <property type="entry name" value="PK_Tyr_Ser-Thr"/>
    <property type="match status" value="1"/>
</dbReference>
<accession>A0A9Q0FYN1</accession>
<dbReference type="SMART" id="SM00220">
    <property type="entry name" value="S_TKc"/>
    <property type="match status" value="1"/>
</dbReference>
<protein>
    <recommendedName>
        <fullName evidence="14">Protein kinase domain-containing protein</fullName>
    </recommendedName>
</protein>
<dbReference type="EMBL" id="JAKUCV010003104">
    <property type="protein sequence ID" value="KAJ4840130.1"/>
    <property type="molecule type" value="Genomic_DNA"/>
</dbReference>
<dbReference type="InterPro" id="IPR001245">
    <property type="entry name" value="Ser-Thr/Tyr_kinase_cat_dom"/>
</dbReference>
<dbReference type="FunFam" id="2.60.120.430:FF:000003">
    <property type="entry name" value="FERONIA receptor-like kinase"/>
    <property type="match status" value="1"/>
</dbReference>
<evidence type="ECO:0000256" key="6">
    <source>
        <dbReference type="ARBA" id="ARBA00022741"/>
    </source>
</evidence>
<evidence type="ECO:0000256" key="7">
    <source>
        <dbReference type="ARBA" id="ARBA00022777"/>
    </source>
</evidence>
<evidence type="ECO:0000256" key="12">
    <source>
        <dbReference type="PROSITE-ProRule" id="PRU10141"/>
    </source>
</evidence>
<dbReference type="PANTHER" id="PTHR27003">
    <property type="entry name" value="OS07G0166700 PROTEIN"/>
    <property type="match status" value="1"/>
</dbReference>
<organism evidence="15 16">
    <name type="scientific">Turnera subulata</name>
    <dbReference type="NCBI Taxonomy" id="218843"/>
    <lineage>
        <taxon>Eukaryota</taxon>
        <taxon>Viridiplantae</taxon>
        <taxon>Streptophyta</taxon>
        <taxon>Embryophyta</taxon>
        <taxon>Tracheophyta</taxon>
        <taxon>Spermatophyta</taxon>
        <taxon>Magnoliopsida</taxon>
        <taxon>eudicotyledons</taxon>
        <taxon>Gunneridae</taxon>
        <taxon>Pentapetalae</taxon>
        <taxon>rosids</taxon>
        <taxon>fabids</taxon>
        <taxon>Malpighiales</taxon>
        <taxon>Passifloraceae</taxon>
        <taxon>Turnera</taxon>
    </lineage>
</organism>
<gene>
    <name evidence="15" type="ORF">Tsubulata_023818</name>
</gene>
<dbReference type="InterPro" id="IPR000719">
    <property type="entry name" value="Prot_kinase_dom"/>
</dbReference>
<keyword evidence="11" id="KW-0325">Glycoprotein</keyword>
<evidence type="ECO:0000259" key="14">
    <source>
        <dbReference type="PROSITE" id="PS50011"/>
    </source>
</evidence>
<comment type="subcellular location">
    <subcellularLocation>
        <location evidence="1">Membrane</location>
        <topology evidence="1">Single-pass type I membrane protein</topology>
    </subcellularLocation>
</comment>
<dbReference type="PROSITE" id="PS00108">
    <property type="entry name" value="PROTEIN_KINASE_ST"/>
    <property type="match status" value="1"/>
</dbReference>
<feature type="chain" id="PRO_5040288484" description="Protein kinase domain-containing protein" evidence="13">
    <location>
        <begin position="21"/>
        <end position="661"/>
    </location>
</feature>
<keyword evidence="8 12" id="KW-0067">ATP-binding</keyword>